<keyword evidence="5 10" id="KW-0408">Iron</keyword>
<feature type="active site" description="Proton acceptor" evidence="10">
    <location>
        <position position="99"/>
    </location>
</feature>
<dbReference type="GO" id="GO:0004096">
    <property type="term" value="F:catalase activity"/>
    <property type="evidence" value="ECO:0007669"/>
    <property type="project" value="UniProtKB-UniRule"/>
</dbReference>
<evidence type="ECO:0000259" key="13">
    <source>
        <dbReference type="PROSITE" id="PS50873"/>
    </source>
</evidence>
<comment type="similarity">
    <text evidence="10 11">Belongs to the peroxidase family. Peroxidase/catalase subfamily.</text>
</comment>
<comment type="catalytic activity">
    <reaction evidence="7 10 11">
        <text>2 H2O2 = O2 + 2 H2O</text>
        <dbReference type="Rhea" id="RHEA:20309"/>
        <dbReference type="ChEBI" id="CHEBI:15377"/>
        <dbReference type="ChEBI" id="CHEBI:15379"/>
        <dbReference type="ChEBI" id="CHEBI:16240"/>
        <dbReference type="EC" id="1.11.1.21"/>
    </reaction>
</comment>
<dbReference type="GO" id="GO:0042744">
    <property type="term" value="P:hydrogen peroxide catabolic process"/>
    <property type="evidence" value="ECO:0007669"/>
    <property type="project" value="UniProtKB-KW"/>
</dbReference>
<dbReference type="CDD" id="cd08200">
    <property type="entry name" value="catalase_peroxidase_2"/>
    <property type="match status" value="1"/>
</dbReference>
<dbReference type="Proteomes" id="UP000799324">
    <property type="component" value="Unassembled WGS sequence"/>
</dbReference>
<dbReference type="SUPFAM" id="SSF48113">
    <property type="entry name" value="Heme-dependent peroxidases"/>
    <property type="match status" value="2"/>
</dbReference>
<dbReference type="EMBL" id="MU004374">
    <property type="protein sequence ID" value="KAF2653854.1"/>
    <property type="molecule type" value="Genomic_DNA"/>
</dbReference>
<dbReference type="InterPro" id="IPR019793">
    <property type="entry name" value="Peroxidases_heam-ligand_BS"/>
</dbReference>
<name>A0A6A6T5N3_9PLEO</name>
<evidence type="ECO:0000256" key="7">
    <source>
        <dbReference type="ARBA" id="ARBA00049145"/>
    </source>
</evidence>
<dbReference type="FunFam" id="1.10.420.10:FF:000004">
    <property type="entry name" value="Catalase-peroxidase"/>
    <property type="match status" value="1"/>
</dbReference>
<evidence type="ECO:0000256" key="4">
    <source>
        <dbReference type="ARBA" id="ARBA00023002"/>
    </source>
</evidence>
<dbReference type="Gene3D" id="1.10.520.10">
    <property type="match status" value="2"/>
</dbReference>
<comment type="PTM">
    <text evidence="10">Formation of the three residue Trp-Tyr-Met cross-link is important for the catalase, but not the peroxidase activity of the enzyme.</text>
</comment>
<dbReference type="PROSITE" id="PS00435">
    <property type="entry name" value="PEROXIDASE_1"/>
    <property type="match status" value="1"/>
</dbReference>
<dbReference type="CDD" id="cd00649">
    <property type="entry name" value="catalase_peroxidase_1"/>
    <property type="match status" value="1"/>
</dbReference>
<accession>A0A6A6T5N3</accession>
<evidence type="ECO:0000256" key="10">
    <source>
        <dbReference type="HAMAP-Rule" id="MF_03108"/>
    </source>
</evidence>
<dbReference type="GO" id="GO:0005829">
    <property type="term" value="C:cytosol"/>
    <property type="evidence" value="ECO:0007669"/>
    <property type="project" value="TreeGrafter"/>
</dbReference>
<feature type="site" description="Transition state stabilizer" evidence="10">
    <location>
        <position position="95"/>
    </location>
</feature>
<feature type="binding site" description="axial binding residue" evidence="10">
    <location>
        <position position="291"/>
    </location>
    <ligand>
        <name>heme</name>
        <dbReference type="ChEBI" id="CHEBI:30413"/>
    </ligand>
    <ligandPart>
        <name>Fe</name>
        <dbReference type="ChEBI" id="CHEBI:18248"/>
    </ligandPart>
</feature>
<dbReference type="GO" id="GO:0020037">
    <property type="term" value="F:heme binding"/>
    <property type="evidence" value="ECO:0007669"/>
    <property type="project" value="InterPro"/>
</dbReference>
<evidence type="ECO:0000256" key="12">
    <source>
        <dbReference type="SAM" id="MobiDB-lite"/>
    </source>
</evidence>
<comment type="caution">
    <text evidence="10">Lacks conserved residue(s) required for the propagation of feature annotation.</text>
</comment>
<feature type="cross-link" description="Tryptophyl-tyrosyl-methioninium (Tyr-Met) (with Trp-98)" evidence="10">
    <location>
        <begin position="250"/>
        <end position="276"/>
    </location>
</feature>
<dbReference type="AlphaFoldDB" id="A0A6A6T5N3"/>
<dbReference type="FunFam" id="1.10.420.10:FF:000002">
    <property type="entry name" value="Catalase-peroxidase"/>
    <property type="match status" value="1"/>
</dbReference>
<dbReference type="HAMAP" id="MF_01961">
    <property type="entry name" value="Catal_peroxid"/>
    <property type="match status" value="1"/>
</dbReference>
<dbReference type="NCBIfam" id="NF011635">
    <property type="entry name" value="PRK15061.1"/>
    <property type="match status" value="1"/>
</dbReference>
<keyword evidence="15" id="KW-1185">Reference proteome</keyword>
<dbReference type="FunFam" id="1.10.520.10:FF:000002">
    <property type="entry name" value="Catalase-peroxidase"/>
    <property type="match status" value="1"/>
</dbReference>
<comment type="catalytic activity">
    <reaction evidence="8 10 11">
        <text>H2O2 + AH2 = A + 2 H2O</text>
        <dbReference type="Rhea" id="RHEA:30275"/>
        <dbReference type="ChEBI" id="CHEBI:13193"/>
        <dbReference type="ChEBI" id="CHEBI:15377"/>
        <dbReference type="ChEBI" id="CHEBI:16240"/>
        <dbReference type="ChEBI" id="CHEBI:17499"/>
        <dbReference type="EC" id="1.11.1.21"/>
    </reaction>
</comment>
<dbReference type="PROSITE" id="PS00436">
    <property type="entry name" value="PEROXIDASE_2"/>
    <property type="match status" value="1"/>
</dbReference>
<dbReference type="Pfam" id="PF00141">
    <property type="entry name" value="peroxidase"/>
    <property type="match status" value="2"/>
</dbReference>
<dbReference type="NCBIfam" id="TIGR00198">
    <property type="entry name" value="cat_per_HPI"/>
    <property type="match status" value="1"/>
</dbReference>
<keyword evidence="1 10" id="KW-0575">Peroxidase</keyword>
<protein>
    <recommendedName>
        <fullName evidence="9 10">Catalase-peroxidase</fullName>
        <shortName evidence="10">CP</shortName>
        <ecNumber evidence="10 11">1.11.1.21</ecNumber>
    </recommendedName>
    <alternativeName>
        <fullName evidence="10">Peroxidase/catalase</fullName>
    </alternativeName>
</protein>
<dbReference type="PANTHER" id="PTHR30555:SF0">
    <property type="entry name" value="CATALASE-PEROXIDASE"/>
    <property type="match status" value="1"/>
</dbReference>
<feature type="region of interest" description="Disordered" evidence="12">
    <location>
        <begin position="201"/>
        <end position="232"/>
    </location>
</feature>
<dbReference type="OrthoDB" id="407695at2759"/>
<dbReference type="InterPro" id="IPR002016">
    <property type="entry name" value="Haem_peroxidase"/>
</dbReference>
<gene>
    <name evidence="10" type="primary">katG</name>
    <name evidence="14" type="ORF">K491DRAFT_717704</name>
</gene>
<feature type="domain" description="Plant heme peroxidase family profile" evidence="13">
    <location>
        <begin position="481"/>
        <end position="765"/>
    </location>
</feature>
<dbReference type="EC" id="1.11.1.21" evidence="10 11"/>
<keyword evidence="2 10" id="KW-0349">Heme</keyword>
<dbReference type="GO" id="GO:0046872">
    <property type="term" value="F:metal ion binding"/>
    <property type="evidence" value="ECO:0007669"/>
    <property type="project" value="UniProtKB-KW"/>
</dbReference>
<evidence type="ECO:0000256" key="6">
    <source>
        <dbReference type="ARBA" id="ARBA00023324"/>
    </source>
</evidence>
<evidence type="ECO:0000256" key="8">
    <source>
        <dbReference type="ARBA" id="ARBA00051651"/>
    </source>
</evidence>
<dbReference type="PANTHER" id="PTHR30555">
    <property type="entry name" value="HYDROPEROXIDASE I, BIFUNCTIONAL CATALASE-PEROXIDASE"/>
    <property type="match status" value="1"/>
</dbReference>
<comment type="cofactor">
    <cofactor evidence="10">
        <name>heme b</name>
        <dbReference type="ChEBI" id="CHEBI:60344"/>
    </cofactor>
    <text evidence="10">Binds 1 heme b (iron(II)-protoporphyrin IX) group per monomer.</text>
</comment>
<evidence type="ECO:0000313" key="14">
    <source>
        <dbReference type="EMBL" id="KAF2653854.1"/>
    </source>
</evidence>
<evidence type="ECO:0000256" key="3">
    <source>
        <dbReference type="ARBA" id="ARBA00022723"/>
    </source>
</evidence>
<dbReference type="InterPro" id="IPR000763">
    <property type="entry name" value="Catalase_peroxidase"/>
</dbReference>
<reference evidence="14" key="1">
    <citation type="journal article" date="2020" name="Stud. Mycol.">
        <title>101 Dothideomycetes genomes: a test case for predicting lifestyles and emergence of pathogens.</title>
        <authorList>
            <person name="Haridas S."/>
            <person name="Albert R."/>
            <person name="Binder M."/>
            <person name="Bloem J."/>
            <person name="Labutti K."/>
            <person name="Salamov A."/>
            <person name="Andreopoulos B."/>
            <person name="Baker S."/>
            <person name="Barry K."/>
            <person name="Bills G."/>
            <person name="Bluhm B."/>
            <person name="Cannon C."/>
            <person name="Castanera R."/>
            <person name="Culley D."/>
            <person name="Daum C."/>
            <person name="Ezra D."/>
            <person name="Gonzalez J."/>
            <person name="Henrissat B."/>
            <person name="Kuo A."/>
            <person name="Liang C."/>
            <person name="Lipzen A."/>
            <person name="Lutzoni F."/>
            <person name="Magnuson J."/>
            <person name="Mondo S."/>
            <person name="Nolan M."/>
            <person name="Ohm R."/>
            <person name="Pangilinan J."/>
            <person name="Park H.-J."/>
            <person name="Ramirez L."/>
            <person name="Alfaro M."/>
            <person name="Sun H."/>
            <person name="Tritt A."/>
            <person name="Yoshinaga Y."/>
            <person name="Zwiers L.-H."/>
            <person name="Turgeon B."/>
            <person name="Goodwin S."/>
            <person name="Spatafora J."/>
            <person name="Crous P."/>
            <person name="Grigoriev I."/>
        </authorList>
    </citation>
    <scope>NUCLEOTIDE SEQUENCE</scope>
    <source>
        <strain evidence="14">CBS 122681</strain>
    </source>
</reference>
<evidence type="ECO:0000256" key="5">
    <source>
        <dbReference type="ARBA" id="ARBA00023004"/>
    </source>
</evidence>
<dbReference type="GO" id="GO:0070301">
    <property type="term" value="P:cellular response to hydrogen peroxide"/>
    <property type="evidence" value="ECO:0007669"/>
    <property type="project" value="TreeGrafter"/>
</dbReference>
<evidence type="ECO:0000313" key="15">
    <source>
        <dbReference type="Proteomes" id="UP000799324"/>
    </source>
</evidence>
<dbReference type="PRINTS" id="PR00460">
    <property type="entry name" value="BPEROXIDASE"/>
</dbReference>
<dbReference type="InterPro" id="IPR019794">
    <property type="entry name" value="Peroxidases_AS"/>
</dbReference>
<evidence type="ECO:0000256" key="1">
    <source>
        <dbReference type="ARBA" id="ARBA00022559"/>
    </source>
</evidence>
<keyword evidence="3 10" id="KW-0479">Metal-binding</keyword>
<dbReference type="InterPro" id="IPR010255">
    <property type="entry name" value="Haem_peroxidase_sf"/>
</dbReference>
<dbReference type="Gene3D" id="1.10.420.10">
    <property type="entry name" value="Peroxidase, domain 2"/>
    <property type="match status" value="2"/>
</dbReference>
<keyword evidence="6 10" id="KW-0376">Hydrogen peroxide</keyword>
<evidence type="ECO:0000256" key="9">
    <source>
        <dbReference type="ARBA" id="ARBA00074141"/>
    </source>
</evidence>
<evidence type="ECO:0000256" key="2">
    <source>
        <dbReference type="ARBA" id="ARBA00022617"/>
    </source>
</evidence>
<sequence length="765" mass="84213">MAQCPVHVDSKKVNTGGGGTRNRDWWPSGLKLNILRQHTAKTNPLDPDFNYAKAFQSLVESGQYDELKKDINAVLTDSQDWWPADFGHYGGLFVRMAWHSAGTYRVQDGRGGGGDGQQRFAPLNSWPDNVSLDKARRLLWPIKQKYGNKISWADLLLLTGNVSLENMGVKTFGFAGGRADTWEADESVYWGGETTWLGNEVRYSDGQPGPSGKEGSGIVDGDEGPTSQHKDIHTRDLEEPLGAAHMGLIYVNPEGPDGIPDPLASARDIRTTFGRMAMNDEETAALIAGGHAFGKTHGAAPASNVGAEPEASALEDQGLGWKNSHGSGKGPDTITSGLEVIWTKTPTKWSNHYLEYIYKYEWELTKSPAGANQWVAKDAEEFIPDAFDPNKKHKPRMLTSDLALRFDPVYEKITRRWVEHPEELHDTFARAWFKLLHRDMGPRSRWLGPEIPKETVLWEDPLPELDHPAINDQDITQLKKDILATGLSPSILISTAWGSASTFRGSDKRGGANGGRIRLLPQREWKVNNPQSLKQVLSALEKIQEDFNSKAQGGKKVSIADLIVLAGTAAVEQAAGTSVPFTPGRTDASQDETDVQSFEHLEPFNDGFRNYGKSTSRVRSEQFLIDRAHLLTLSAPELTVLVGGLRVLGANYDGSKTGVLTNSPGKLTNDFFVNLLDIGTAWKATDEGGEEFEGVDRKSGEKKWTATRNDLVFGSQAELRAIAEVYGSADSKEKFVKDFIAAWDKVLNLDRFELKGGSSAQKARL</sequence>
<feature type="region of interest" description="Disordered" evidence="12">
    <location>
        <begin position="1"/>
        <end position="22"/>
    </location>
</feature>
<organism evidence="14 15">
    <name type="scientific">Lophiostoma macrostomum CBS 122681</name>
    <dbReference type="NCBI Taxonomy" id="1314788"/>
    <lineage>
        <taxon>Eukaryota</taxon>
        <taxon>Fungi</taxon>
        <taxon>Dikarya</taxon>
        <taxon>Ascomycota</taxon>
        <taxon>Pezizomycotina</taxon>
        <taxon>Dothideomycetes</taxon>
        <taxon>Pleosporomycetidae</taxon>
        <taxon>Pleosporales</taxon>
        <taxon>Lophiostomataceae</taxon>
        <taxon>Lophiostoma</taxon>
    </lineage>
</organism>
<dbReference type="PRINTS" id="PR00458">
    <property type="entry name" value="PEROXIDASE"/>
</dbReference>
<dbReference type="PROSITE" id="PS50873">
    <property type="entry name" value="PEROXIDASE_4"/>
    <property type="match status" value="2"/>
</dbReference>
<evidence type="ECO:0000256" key="11">
    <source>
        <dbReference type="RuleBase" id="RU003451"/>
    </source>
</evidence>
<feature type="domain" description="Plant heme peroxidase family profile" evidence="13">
    <location>
        <begin position="132"/>
        <end position="435"/>
    </location>
</feature>
<proteinExistence type="inferred from homology"/>
<keyword evidence="4 10" id="KW-0560">Oxidoreductase</keyword>